<keyword evidence="2" id="KW-1185">Reference proteome</keyword>
<name>A0ABN8QJ92_9CNID</name>
<protein>
    <submittedName>
        <fullName evidence="1">Uncharacterized protein</fullName>
    </submittedName>
</protein>
<accession>A0ABN8QJ92</accession>
<proteinExistence type="predicted"/>
<dbReference type="Proteomes" id="UP001159427">
    <property type="component" value="Unassembled WGS sequence"/>
</dbReference>
<dbReference type="EMBL" id="CALNXI010001331">
    <property type="protein sequence ID" value="CAH3165165.1"/>
    <property type="molecule type" value="Genomic_DNA"/>
</dbReference>
<gene>
    <name evidence="1" type="ORF">PEVE_00005251</name>
</gene>
<evidence type="ECO:0000313" key="2">
    <source>
        <dbReference type="Proteomes" id="UP001159427"/>
    </source>
</evidence>
<evidence type="ECO:0000313" key="1">
    <source>
        <dbReference type="EMBL" id="CAH3165165.1"/>
    </source>
</evidence>
<comment type="caution">
    <text evidence="1">The sequence shown here is derived from an EMBL/GenBank/DDBJ whole genome shotgun (WGS) entry which is preliminary data.</text>
</comment>
<dbReference type="PANTHER" id="PTHR33845">
    <property type="entry name" value="C2H2-TYPE DOMAIN-CONTAINING PROTEIN"/>
    <property type="match status" value="1"/>
</dbReference>
<organism evidence="1 2">
    <name type="scientific">Porites evermanni</name>
    <dbReference type="NCBI Taxonomy" id="104178"/>
    <lineage>
        <taxon>Eukaryota</taxon>
        <taxon>Metazoa</taxon>
        <taxon>Cnidaria</taxon>
        <taxon>Anthozoa</taxon>
        <taxon>Hexacorallia</taxon>
        <taxon>Scleractinia</taxon>
        <taxon>Fungiina</taxon>
        <taxon>Poritidae</taxon>
        <taxon>Porites</taxon>
    </lineage>
</organism>
<sequence>MSCSFFPEDSHCGPAPGKEDITIVPVKSCANNIFDHLSALGVSGKTQSGNTQIVEAEVLFNRGGFIAPSQKQVDELTECPRHRYLLTYGWPGRKRLTCFHPDHLGKLTKQNNARRVNLEMSRSIYFLENHSVLLGAGMRKHYKLNNFELTEEGIRIWSAYQIGPGKLVSCEGMKPQGKTGLKLLQPFGAIAQAQGIFNTRPTYKERSAKNKVCVVRFENENEAQNHMDTGVHKLVLERETLYDSVRRKWAQHVTEIASRTTLSVPTTSTRALRTSNGNEAPTSQGWALKGQKTATETSENVKSFLIAKFNEGLSGQKANPSEVAKEMQEAKYSNGSPVFLPEDWKTARQISSFFSRLSALKKSSHVASVTLRDEENVDEEDLRSWEGHLEAESIRKEVYSAVDLQHPVYSEGHNICLMAKERKLKNLKVVDLKNICTNLSLTTTGNQQRKVTFINAIEELVNSCSCSNLL</sequence>
<dbReference type="PANTHER" id="PTHR33845:SF1">
    <property type="entry name" value="C2H2-TYPE DOMAIN-CONTAINING PROTEIN"/>
    <property type="match status" value="1"/>
</dbReference>
<reference evidence="1 2" key="1">
    <citation type="submission" date="2022-05" db="EMBL/GenBank/DDBJ databases">
        <authorList>
            <consortium name="Genoscope - CEA"/>
            <person name="William W."/>
        </authorList>
    </citation>
    <scope>NUCLEOTIDE SEQUENCE [LARGE SCALE GENOMIC DNA]</scope>
</reference>